<feature type="transmembrane region" description="Helical" evidence="1">
    <location>
        <begin position="51"/>
        <end position="71"/>
    </location>
</feature>
<dbReference type="GO" id="GO:0016020">
    <property type="term" value="C:membrane"/>
    <property type="evidence" value="ECO:0007669"/>
    <property type="project" value="InterPro"/>
</dbReference>
<organism evidence="2 3">
    <name type="scientific">Advenella kashmirensis</name>
    <dbReference type="NCBI Taxonomy" id="310575"/>
    <lineage>
        <taxon>Bacteria</taxon>
        <taxon>Pseudomonadati</taxon>
        <taxon>Pseudomonadota</taxon>
        <taxon>Betaproteobacteria</taxon>
        <taxon>Burkholderiales</taxon>
        <taxon>Alcaligenaceae</taxon>
    </lineage>
</organism>
<accession>A0A356LIF9</accession>
<evidence type="ECO:0000256" key="1">
    <source>
        <dbReference type="SAM" id="Phobius"/>
    </source>
</evidence>
<sequence length="349" mass="39212">MHQENASSKKFNQANSQREWLWLIPFAAALYYPWALQWANTTIASIGQITPYAFIQILTAYTVPIIGFAVLHHLGKQETLTDRLVLARRLSYLVVAAPPAFTLVGVLLFLMKINGHDNAVWTGIWLVLTILSTMMIHTMPRRPVVLNDPAMYRRLRVLHGVFSVFILLVFLAPHLFNHSLGLFGNNVHLAIMDVLRKVYRHPAVEPILIAAFFIQILSGIVLVKPKSERSGDILDSLQAASGVYLAFFIASHINSVFILARYFGTETDYAWATGEPVGLLMDPWNIRLLPHYSLAVFLLLAHLACGLRIVLRNHNMTYARSNAITWSIITIGFVVTLIITAGMLGFRLI</sequence>
<dbReference type="Proteomes" id="UP000264036">
    <property type="component" value="Unassembled WGS sequence"/>
</dbReference>
<reference evidence="2 3" key="1">
    <citation type="journal article" date="2018" name="Nat. Biotechnol.">
        <title>A standardized bacterial taxonomy based on genome phylogeny substantially revises the tree of life.</title>
        <authorList>
            <person name="Parks D.H."/>
            <person name="Chuvochina M."/>
            <person name="Waite D.W."/>
            <person name="Rinke C."/>
            <person name="Skarshewski A."/>
            <person name="Chaumeil P.A."/>
            <person name="Hugenholtz P."/>
        </authorList>
    </citation>
    <scope>NUCLEOTIDE SEQUENCE [LARGE SCALE GENOMIC DNA]</scope>
    <source>
        <strain evidence="2">UBA10707</strain>
    </source>
</reference>
<name>A0A356LIF9_9BURK</name>
<feature type="transmembrane region" description="Helical" evidence="1">
    <location>
        <begin position="203"/>
        <end position="223"/>
    </location>
</feature>
<keyword evidence="1" id="KW-1133">Transmembrane helix</keyword>
<dbReference type="InterPro" id="IPR034804">
    <property type="entry name" value="SQR/QFR_C/D"/>
</dbReference>
<feature type="transmembrane region" description="Helical" evidence="1">
    <location>
        <begin position="323"/>
        <end position="346"/>
    </location>
</feature>
<feature type="transmembrane region" description="Helical" evidence="1">
    <location>
        <begin position="20"/>
        <end position="39"/>
    </location>
</feature>
<feature type="transmembrane region" description="Helical" evidence="1">
    <location>
        <begin position="92"/>
        <end position="113"/>
    </location>
</feature>
<keyword evidence="1" id="KW-0472">Membrane</keyword>
<comment type="caution">
    <text evidence="2">The sequence shown here is derived from an EMBL/GenBank/DDBJ whole genome shotgun (WGS) entry which is preliminary data.</text>
</comment>
<feature type="transmembrane region" description="Helical" evidence="1">
    <location>
        <begin position="119"/>
        <end position="136"/>
    </location>
</feature>
<proteinExistence type="predicted"/>
<protein>
    <submittedName>
        <fullName evidence="2">Uncharacterized protein</fullName>
    </submittedName>
</protein>
<feature type="transmembrane region" description="Helical" evidence="1">
    <location>
        <begin position="243"/>
        <end position="263"/>
    </location>
</feature>
<feature type="transmembrane region" description="Helical" evidence="1">
    <location>
        <begin position="289"/>
        <end position="311"/>
    </location>
</feature>
<dbReference type="AlphaFoldDB" id="A0A356LIF9"/>
<evidence type="ECO:0000313" key="3">
    <source>
        <dbReference type="Proteomes" id="UP000264036"/>
    </source>
</evidence>
<dbReference type="EMBL" id="DOEK01000029">
    <property type="protein sequence ID" value="HBP30629.1"/>
    <property type="molecule type" value="Genomic_DNA"/>
</dbReference>
<dbReference type="SUPFAM" id="SSF81343">
    <property type="entry name" value="Fumarate reductase respiratory complex transmembrane subunits"/>
    <property type="match status" value="1"/>
</dbReference>
<gene>
    <name evidence="2" type="ORF">DD666_14565</name>
</gene>
<evidence type="ECO:0000313" key="2">
    <source>
        <dbReference type="EMBL" id="HBP30629.1"/>
    </source>
</evidence>
<feature type="transmembrane region" description="Helical" evidence="1">
    <location>
        <begin position="157"/>
        <end position="176"/>
    </location>
</feature>
<keyword evidence="1" id="KW-0812">Transmembrane</keyword>